<name>A0A0A5GE23_9BACI</name>
<proteinExistence type="predicted"/>
<reference evidence="1 2" key="1">
    <citation type="submission" date="2013-08" db="EMBL/GenBank/DDBJ databases">
        <authorList>
            <person name="Huang J."/>
            <person name="Wang G."/>
        </authorList>
    </citation>
    <scope>NUCLEOTIDE SEQUENCE [LARGE SCALE GENOMIC DNA]</scope>
    <source>
        <strain evidence="1 2">JSM 076056</strain>
    </source>
</reference>
<organism evidence="1 2">
    <name type="scientific">Pontibacillus halophilus JSM 076056 = DSM 19796</name>
    <dbReference type="NCBI Taxonomy" id="1385510"/>
    <lineage>
        <taxon>Bacteria</taxon>
        <taxon>Bacillati</taxon>
        <taxon>Bacillota</taxon>
        <taxon>Bacilli</taxon>
        <taxon>Bacillales</taxon>
        <taxon>Bacillaceae</taxon>
        <taxon>Pontibacillus</taxon>
    </lineage>
</organism>
<dbReference type="EMBL" id="AVPE01000016">
    <property type="protein sequence ID" value="KGX90254.1"/>
    <property type="molecule type" value="Genomic_DNA"/>
</dbReference>
<evidence type="ECO:0000313" key="2">
    <source>
        <dbReference type="Proteomes" id="UP000030528"/>
    </source>
</evidence>
<gene>
    <name evidence="1" type="ORF">N781_08140</name>
</gene>
<evidence type="ECO:0000313" key="1">
    <source>
        <dbReference type="EMBL" id="KGX90254.1"/>
    </source>
</evidence>
<comment type="caution">
    <text evidence="1">The sequence shown here is derived from an EMBL/GenBank/DDBJ whole genome shotgun (WGS) entry which is preliminary data.</text>
</comment>
<dbReference type="AlphaFoldDB" id="A0A0A5GE23"/>
<accession>A0A0A5GE23</accession>
<dbReference type="Proteomes" id="UP000030528">
    <property type="component" value="Unassembled WGS sequence"/>
</dbReference>
<keyword evidence="2" id="KW-1185">Reference proteome</keyword>
<protein>
    <submittedName>
        <fullName evidence="1">Uncharacterized protein</fullName>
    </submittedName>
</protein>
<sequence>MCKVVVKLWGRKQEPNWRFLLFLLDWSNLVGEQSIDNISSDWCFM</sequence>